<dbReference type="PROSITE" id="PS51257">
    <property type="entry name" value="PROKAR_LIPOPROTEIN"/>
    <property type="match status" value="1"/>
</dbReference>
<keyword evidence="1" id="KW-0732">Signal</keyword>
<gene>
    <name evidence="2" type="ORF">RLT85_05595</name>
</gene>
<feature type="signal peptide" evidence="1">
    <location>
        <begin position="1"/>
        <end position="16"/>
    </location>
</feature>
<organism evidence="2 3">
    <name type="scientific">Mesonia ostreae</name>
    <dbReference type="NCBI Taxonomy" id="861110"/>
    <lineage>
        <taxon>Bacteria</taxon>
        <taxon>Pseudomonadati</taxon>
        <taxon>Bacteroidota</taxon>
        <taxon>Flavobacteriia</taxon>
        <taxon>Flavobacteriales</taxon>
        <taxon>Flavobacteriaceae</taxon>
        <taxon>Mesonia</taxon>
    </lineage>
</organism>
<feature type="chain" id="PRO_5047533409" evidence="1">
    <location>
        <begin position="17"/>
        <end position="221"/>
    </location>
</feature>
<reference evidence="3" key="1">
    <citation type="submission" date="2023-07" db="EMBL/GenBank/DDBJ databases">
        <title>Isolating and identifying novel microbial strains from the Mariana Trench.</title>
        <authorList>
            <person name="Fu H."/>
        </authorList>
    </citation>
    <scope>NUCLEOTIDE SEQUENCE [LARGE SCALE GENOMIC DNA]</scope>
    <source>
        <strain evidence="3">T-y2</strain>
    </source>
</reference>
<comment type="caution">
    <text evidence="2">The sequence shown here is derived from an EMBL/GenBank/DDBJ whole genome shotgun (WGS) entry which is preliminary data.</text>
</comment>
<dbReference type="RefSeq" id="WP_311401051.1">
    <property type="nucleotide sequence ID" value="NZ_JAVRBG010000004.1"/>
</dbReference>
<protein>
    <submittedName>
        <fullName evidence="2">DUF6252 family protein</fullName>
    </submittedName>
</protein>
<sequence length="221" mass="23787">MRNYLLLVLLSLFAMSCGDDIETNSPSIQGEVDDIFFRSNSSSATVNEDGSVTLIGESASEIVTLKISDYEVGTYNIQGNAANEATYEDYNGVLYLTGENGEGKIEVTRINNGTLSGEFYFNALKNGVGDTINFSKGSFFYVPVANPSTPTTPGTDVDCPEATEIRLNAKLAYDNVDTSNQEEVQAACNAYRTALNQEIEVCGDEIGDLQAILDSLGDCES</sequence>
<evidence type="ECO:0000256" key="1">
    <source>
        <dbReference type="SAM" id="SignalP"/>
    </source>
</evidence>
<evidence type="ECO:0000313" key="2">
    <source>
        <dbReference type="EMBL" id="MDT0294101.1"/>
    </source>
</evidence>
<dbReference type="EMBL" id="JAVRBG010000004">
    <property type="protein sequence ID" value="MDT0294101.1"/>
    <property type="molecule type" value="Genomic_DNA"/>
</dbReference>
<name>A0ABU2KHA7_9FLAO</name>
<accession>A0ABU2KHA7</accession>
<keyword evidence="3" id="KW-1185">Reference proteome</keyword>
<evidence type="ECO:0000313" key="3">
    <source>
        <dbReference type="Proteomes" id="UP001182991"/>
    </source>
</evidence>
<dbReference type="Pfam" id="PF19765">
    <property type="entry name" value="DUF6252"/>
    <property type="match status" value="1"/>
</dbReference>
<dbReference type="Proteomes" id="UP001182991">
    <property type="component" value="Unassembled WGS sequence"/>
</dbReference>
<dbReference type="InterPro" id="IPR046219">
    <property type="entry name" value="DUF6252"/>
</dbReference>
<proteinExistence type="predicted"/>